<keyword evidence="3" id="KW-0813">Transport</keyword>
<dbReference type="GO" id="GO:0015833">
    <property type="term" value="P:peptide transport"/>
    <property type="evidence" value="ECO:0007669"/>
    <property type="project" value="TreeGrafter"/>
</dbReference>
<comment type="caution">
    <text evidence="7">The sequence shown here is derived from an EMBL/GenBank/DDBJ whole genome shotgun (WGS) entry which is preliminary data.</text>
</comment>
<dbReference type="AlphaFoldDB" id="A0A921HNK1"/>
<comment type="similarity">
    <text evidence="2">Belongs to the bacterial solute-binding protein 5 family.</text>
</comment>
<protein>
    <submittedName>
        <fullName evidence="7">Peptide ABC transporter substrate-binding protein</fullName>
    </submittedName>
</protein>
<dbReference type="PROSITE" id="PS51257">
    <property type="entry name" value="PROKAR_LIPOPROTEIN"/>
    <property type="match status" value="1"/>
</dbReference>
<dbReference type="Gene3D" id="3.40.190.10">
    <property type="entry name" value="Periplasmic binding protein-like II"/>
    <property type="match status" value="1"/>
</dbReference>
<evidence type="ECO:0000313" key="7">
    <source>
        <dbReference type="EMBL" id="HJF85777.1"/>
    </source>
</evidence>
<organism evidence="7 8">
    <name type="scientific">Megamonas hypermegale</name>
    <dbReference type="NCBI Taxonomy" id="158847"/>
    <lineage>
        <taxon>Bacteria</taxon>
        <taxon>Bacillati</taxon>
        <taxon>Bacillota</taxon>
        <taxon>Negativicutes</taxon>
        <taxon>Selenomonadales</taxon>
        <taxon>Selenomonadaceae</taxon>
        <taxon>Megamonas</taxon>
    </lineage>
</organism>
<evidence type="ECO:0000313" key="8">
    <source>
        <dbReference type="Proteomes" id="UP000780768"/>
    </source>
</evidence>
<dbReference type="PIRSF" id="PIRSF002741">
    <property type="entry name" value="MppA"/>
    <property type="match status" value="1"/>
</dbReference>
<feature type="chain" id="PRO_5038722750" evidence="5">
    <location>
        <begin position="20"/>
        <end position="529"/>
    </location>
</feature>
<comment type="subcellular location">
    <subcellularLocation>
        <location evidence="1">Cell envelope</location>
    </subcellularLocation>
</comment>
<name>A0A921HNK1_9FIRM</name>
<dbReference type="InterPro" id="IPR039424">
    <property type="entry name" value="SBP_5"/>
</dbReference>
<evidence type="ECO:0000259" key="6">
    <source>
        <dbReference type="Pfam" id="PF00496"/>
    </source>
</evidence>
<dbReference type="FunFam" id="3.10.105.10:FF:000001">
    <property type="entry name" value="Oligopeptide ABC transporter, oligopeptide-binding protein"/>
    <property type="match status" value="1"/>
</dbReference>
<dbReference type="EMBL" id="DYVR01000251">
    <property type="protein sequence ID" value="HJF85777.1"/>
    <property type="molecule type" value="Genomic_DNA"/>
</dbReference>
<dbReference type="GO" id="GO:0030288">
    <property type="term" value="C:outer membrane-bounded periplasmic space"/>
    <property type="evidence" value="ECO:0007669"/>
    <property type="project" value="UniProtKB-ARBA"/>
</dbReference>
<feature type="signal peptide" evidence="5">
    <location>
        <begin position="1"/>
        <end position="19"/>
    </location>
</feature>
<dbReference type="Gene3D" id="3.10.105.10">
    <property type="entry name" value="Dipeptide-binding Protein, Domain 3"/>
    <property type="match status" value="1"/>
</dbReference>
<evidence type="ECO:0000256" key="2">
    <source>
        <dbReference type="ARBA" id="ARBA00005695"/>
    </source>
</evidence>
<proteinExistence type="inferred from homology"/>
<evidence type="ECO:0000256" key="3">
    <source>
        <dbReference type="ARBA" id="ARBA00022448"/>
    </source>
</evidence>
<dbReference type="CDD" id="cd08504">
    <property type="entry name" value="PBP2_OppA"/>
    <property type="match status" value="1"/>
</dbReference>
<feature type="domain" description="Solute-binding protein family 5" evidence="6">
    <location>
        <begin position="68"/>
        <end position="448"/>
    </location>
</feature>
<sequence>MRKILVLMMILCACITAGCGDTANNDTVRYALEAEPATLDPAKSTALAESNVELALFEGLTRLDENEQPQPAAAERWEVSADGTEYTFHLRSGLVWNDGTPLTAHDFEYAWKRVLNPQTASENAYMMYPLLNGEEYFKQEKTADEVGVKALDDKTLFVKLKAPITYFLNLTAFHCYYPVPKHVVEKDPEIWAANDKIVSNGPFVLTRWIHSNQLQFVKNDKYWDKDKVKLANMLWPISESQSTRVSMVESGQANLTVEPPISEQERLTKAGLYHISPYLGAYYYSFNTAKAPFDNPDVRRAFSLAVDREMLVNNIIKGGKKPAYAWVPPGLTNPATGKDFRAEGGDFVEYNPAKARELLAQAGYPDGKNLPPITILYNTNEMNKAVAEVIQSMWKENLNVEAELLNQETKVYLDARNQGNFQIARASWIGDYADPMTFMDVYLDENNDAQYHNPAYNELVLAAQHTNNQAVRMDKMHAAEKILMNDAVVLPIYYTTQPYIVQPYVKGYRWSILGTIDFKEAYVEPESQS</sequence>
<dbReference type="Gene3D" id="3.90.76.10">
    <property type="entry name" value="Dipeptide-binding Protein, Domain 1"/>
    <property type="match status" value="1"/>
</dbReference>
<dbReference type="GO" id="GO:1904680">
    <property type="term" value="F:peptide transmembrane transporter activity"/>
    <property type="evidence" value="ECO:0007669"/>
    <property type="project" value="TreeGrafter"/>
</dbReference>
<evidence type="ECO:0000256" key="4">
    <source>
        <dbReference type="ARBA" id="ARBA00022729"/>
    </source>
</evidence>
<dbReference type="PANTHER" id="PTHR30290">
    <property type="entry name" value="PERIPLASMIC BINDING COMPONENT OF ABC TRANSPORTER"/>
    <property type="match status" value="1"/>
</dbReference>
<dbReference type="InterPro" id="IPR000914">
    <property type="entry name" value="SBP_5_dom"/>
</dbReference>
<dbReference type="PANTHER" id="PTHR30290:SF10">
    <property type="entry name" value="PERIPLASMIC OLIGOPEPTIDE-BINDING PROTEIN-RELATED"/>
    <property type="match status" value="1"/>
</dbReference>
<keyword evidence="4 5" id="KW-0732">Signal</keyword>
<reference evidence="7" key="1">
    <citation type="journal article" date="2021" name="PeerJ">
        <title>Extensive microbial diversity within the chicken gut microbiome revealed by metagenomics and culture.</title>
        <authorList>
            <person name="Gilroy R."/>
            <person name="Ravi A."/>
            <person name="Getino M."/>
            <person name="Pursley I."/>
            <person name="Horton D.L."/>
            <person name="Alikhan N.F."/>
            <person name="Baker D."/>
            <person name="Gharbi K."/>
            <person name="Hall N."/>
            <person name="Watson M."/>
            <person name="Adriaenssens E.M."/>
            <person name="Foster-Nyarko E."/>
            <person name="Jarju S."/>
            <person name="Secka A."/>
            <person name="Antonio M."/>
            <person name="Oren A."/>
            <person name="Chaudhuri R.R."/>
            <person name="La Ragione R."/>
            <person name="Hildebrand F."/>
            <person name="Pallen M.J."/>
        </authorList>
    </citation>
    <scope>NUCLEOTIDE SEQUENCE</scope>
    <source>
        <strain evidence="7">7318</strain>
    </source>
</reference>
<dbReference type="SUPFAM" id="SSF53850">
    <property type="entry name" value="Periplasmic binding protein-like II"/>
    <property type="match status" value="1"/>
</dbReference>
<dbReference type="Pfam" id="PF00496">
    <property type="entry name" value="SBP_bac_5"/>
    <property type="match status" value="1"/>
</dbReference>
<dbReference type="GO" id="GO:0043190">
    <property type="term" value="C:ATP-binding cassette (ABC) transporter complex"/>
    <property type="evidence" value="ECO:0007669"/>
    <property type="project" value="InterPro"/>
</dbReference>
<reference evidence="7" key="2">
    <citation type="submission" date="2021-09" db="EMBL/GenBank/DDBJ databases">
        <authorList>
            <person name="Gilroy R."/>
        </authorList>
    </citation>
    <scope>NUCLEOTIDE SEQUENCE</scope>
    <source>
        <strain evidence="7">7318</strain>
    </source>
</reference>
<evidence type="ECO:0000256" key="5">
    <source>
        <dbReference type="SAM" id="SignalP"/>
    </source>
</evidence>
<accession>A0A921HNK1</accession>
<evidence type="ECO:0000256" key="1">
    <source>
        <dbReference type="ARBA" id="ARBA00004196"/>
    </source>
</evidence>
<dbReference type="FunFam" id="3.90.76.10:FF:000001">
    <property type="entry name" value="Oligopeptide ABC transporter substrate-binding protein"/>
    <property type="match status" value="1"/>
</dbReference>
<gene>
    <name evidence="7" type="ORF">K8V65_08965</name>
</gene>
<dbReference type="InterPro" id="IPR030678">
    <property type="entry name" value="Peptide/Ni-bd"/>
</dbReference>
<dbReference type="Proteomes" id="UP000780768">
    <property type="component" value="Unassembled WGS sequence"/>
</dbReference>